<dbReference type="Gene3D" id="1.10.10.10">
    <property type="entry name" value="Winged helix-like DNA-binding domain superfamily/Winged helix DNA-binding domain"/>
    <property type="match status" value="1"/>
</dbReference>
<feature type="domain" description="HTH luxR-type" evidence="2">
    <location>
        <begin position="132"/>
        <end position="197"/>
    </location>
</feature>
<comment type="caution">
    <text evidence="3">The sequence shown here is derived from an EMBL/GenBank/DDBJ whole genome shotgun (WGS) entry which is preliminary data.</text>
</comment>
<accession>A0ABX2W5W4</accession>
<name>A0ABX2W5W4_9ENTR</name>
<dbReference type="PROSITE" id="PS50043">
    <property type="entry name" value="HTH_LUXR_2"/>
    <property type="match status" value="1"/>
</dbReference>
<organism evidence="3 4">
    <name type="scientific">Buttiauxella ferragutiae ATCC 51602</name>
    <dbReference type="NCBI Taxonomy" id="1354252"/>
    <lineage>
        <taxon>Bacteria</taxon>
        <taxon>Pseudomonadati</taxon>
        <taxon>Pseudomonadota</taxon>
        <taxon>Gammaproteobacteria</taxon>
        <taxon>Enterobacterales</taxon>
        <taxon>Enterobacteriaceae</taxon>
        <taxon>Buttiauxella</taxon>
    </lineage>
</organism>
<evidence type="ECO:0000259" key="2">
    <source>
        <dbReference type="PROSITE" id="PS50043"/>
    </source>
</evidence>
<dbReference type="InterPro" id="IPR016032">
    <property type="entry name" value="Sig_transdc_resp-reg_C-effctor"/>
</dbReference>
<dbReference type="Pfam" id="PF00196">
    <property type="entry name" value="GerE"/>
    <property type="match status" value="1"/>
</dbReference>
<keyword evidence="1" id="KW-0238">DNA-binding</keyword>
<dbReference type="InterPro" id="IPR036388">
    <property type="entry name" value="WH-like_DNA-bd_sf"/>
</dbReference>
<dbReference type="RefSeq" id="WP_064546213.1">
    <property type="nucleotide sequence ID" value="NZ_LXEQ01000047.1"/>
</dbReference>
<evidence type="ECO:0000313" key="3">
    <source>
        <dbReference type="EMBL" id="OAT26285.1"/>
    </source>
</evidence>
<gene>
    <name evidence="3" type="ORF">M976_03003</name>
</gene>
<dbReference type="EMBL" id="LXEQ01000047">
    <property type="protein sequence ID" value="OAT26285.1"/>
    <property type="molecule type" value="Genomic_DNA"/>
</dbReference>
<dbReference type="Proteomes" id="UP000078407">
    <property type="component" value="Unassembled WGS sequence"/>
</dbReference>
<proteinExistence type="predicted"/>
<sequence length="213" mass="24489">MLKIVIDEQNALYRHGLEMLLKQIFSAEMNVTVEIVTLNETNIATADIIFKNYDVGVSCICQPLLHTRRKNSLVIGLYEGSKNPRYAELPLCITDIAFVNRAEPVNKTKTTIMRGWEDCRAAQEQKKQWSCLDCRHRTLSPQQVKIAAHFYRGDTTEKIASDLQINPKTVGAHKRMIMTKFNLNTDFELLTFLNNLLKEKRTLELFNQSLEAN</sequence>
<dbReference type="InterPro" id="IPR000792">
    <property type="entry name" value="Tscrpt_reg_LuxR_C"/>
</dbReference>
<dbReference type="PRINTS" id="PR00038">
    <property type="entry name" value="HTHLUXR"/>
</dbReference>
<reference evidence="3 4" key="1">
    <citation type="submission" date="2016-04" db="EMBL/GenBank/DDBJ databases">
        <title>ATOL: Assembling a taxonomically balanced genome-scale reconstruction of the evolutionary history of the Enterobacteriaceae.</title>
        <authorList>
            <person name="Plunkett G.III."/>
            <person name="Neeno-Eckwall E.C."/>
            <person name="Glasner J.D."/>
            <person name="Perna N.T."/>
        </authorList>
    </citation>
    <scope>NUCLEOTIDE SEQUENCE [LARGE SCALE GENOMIC DNA]</scope>
    <source>
        <strain evidence="3 4">ATCC 51602</strain>
    </source>
</reference>
<evidence type="ECO:0000313" key="4">
    <source>
        <dbReference type="Proteomes" id="UP000078407"/>
    </source>
</evidence>
<dbReference type="SMART" id="SM00421">
    <property type="entry name" value="HTH_LUXR"/>
    <property type="match status" value="1"/>
</dbReference>
<dbReference type="SUPFAM" id="SSF46894">
    <property type="entry name" value="C-terminal effector domain of the bipartite response regulators"/>
    <property type="match status" value="1"/>
</dbReference>
<protein>
    <recommendedName>
        <fullName evidence="2">HTH luxR-type domain-containing protein</fullName>
    </recommendedName>
</protein>
<keyword evidence="4" id="KW-1185">Reference proteome</keyword>
<evidence type="ECO:0000256" key="1">
    <source>
        <dbReference type="ARBA" id="ARBA00023125"/>
    </source>
</evidence>